<gene>
    <name evidence="1" type="ORF">BDY17DRAFT_109986</name>
</gene>
<dbReference type="SUPFAM" id="SSF53254">
    <property type="entry name" value="Phosphoglycerate mutase-like"/>
    <property type="match status" value="1"/>
</dbReference>
<dbReference type="AlphaFoldDB" id="A0A6A6Q0X8"/>
<dbReference type="EMBL" id="MU001633">
    <property type="protein sequence ID" value="KAF2485681.1"/>
    <property type="molecule type" value="Genomic_DNA"/>
</dbReference>
<sequence length="425" mass="47118">MLSGEKDFLRWTVPVFLGLPRCICISSQPRAQSLSKRTMWGINAVAALGAAFLTVGVEAGALSQAHRGYGYINYTTITGYFLQDEPSTNSTTFDYTQYNFGLINRTYPATSGWPSKNATQWQQFQAQVDALNREAPKDTVYKVMFLGRHGEGYHNAAQTFYGTPDWNCYEAELNGNATVSWFDADLDPNGIAQAETAHNYWASEFVNQKTPYPQSYYTSPLTRCLQTANITFNGLKLPKEYPFVPKVKELLREGISIHTCDRRRSKSYIHNLFPSWIIEKPFTENDELWDGVTAETTDAQNARSKKWLDEVFATDKNTWLSITSHSGEIASTLSVLGHIPFPLNTGAIIPVLIKAQYLPAADAPTPTTWAWTVSTHCAASPKTSISSLAQGCVCTGKEGAVTTPLVKVTNTRTQGPTRYPGPGFK</sequence>
<name>A0A6A6Q0X8_9PEZI</name>
<dbReference type="RefSeq" id="XP_033592250.1">
    <property type="nucleotide sequence ID" value="XM_033729193.1"/>
</dbReference>
<dbReference type="GeneID" id="54470195"/>
<dbReference type="InterPro" id="IPR050275">
    <property type="entry name" value="PGM_Phosphatase"/>
</dbReference>
<dbReference type="Proteomes" id="UP000799767">
    <property type="component" value="Unassembled WGS sequence"/>
</dbReference>
<proteinExistence type="predicted"/>
<organism evidence="1 2">
    <name type="scientific">Neohortaea acidophila</name>
    <dbReference type="NCBI Taxonomy" id="245834"/>
    <lineage>
        <taxon>Eukaryota</taxon>
        <taxon>Fungi</taxon>
        <taxon>Dikarya</taxon>
        <taxon>Ascomycota</taxon>
        <taxon>Pezizomycotina</taxon>
        <taxon>Dothideomycetes</taxon>
        <taxon>Dothideomycetidae</taxon>
        <taxon>Mycosphaerellales</taxon>
        <taxon>Teratosphaeriaceae</taxon>
        <taxon>Neohortaea</taxon>
    </lineage>
</organism>
<dbReference type="PANTHER" id="PTHR48100">
    <property type="entry name" value="BROAD-SPECIFICITY PHOSPHATASE YOR283W-RELATED"/>
    <property type="match status" value="1"/>
</dbReference>
<dbReference type="GO" id="GO:0005737">
    <property type="term" value="C:cytoplasm"/>
    <property type="evidence" value="ECO:0007669"/>
    <property type="project" value="TreeGrafter"/>
</dbReference>
<dbReference type="PANTHER" id="PTHR48100:SF32">
    <property type="entry name" value="ANCHORED PROTEIN, PUTATIVE (AFU_ORTHOLOGUE AFUA_1G10590)-RELATED"/>
    <property type="match status" value="1"/>
</dbReference>
<protein>
    <submittedName>
        <fullName evidence="1">Histidine phosphatase superfamily</fullName>
    </submittedName>
</protein>
<dbReference type="SMART" id="SM00855">
    <property type="entry name" value="PGAM"/>
    <property type="match status" value="1"/>
</dbReference>
<evidence type="ECO:0000313" key="1">
    <source>
        <dbReference type="EMBL" id="KAF2485681.1"/>
    </source>
</evidence>
<dbReference type="InterPro" id="IPR029033">
    <property type="entry name" value="His_PPase_superfam"/>
</dbReference>
<keyword evidence="2" id="KW-1185">Reference proteome</keyword>
<dbReference type="Pfam" id="PF00300">
    <property type="entry name" value="His_Phos_1"/>
    <property type="match status" value="1"/>
</dbReference>
<accession>A0A6A6Q0X8</accession>
<dbReference type="Gene3D" id="3.40.50.1240">
    <property type="entry name" value="Phosphoglycerate mutase-like"/>
    <property type="match status" value="1"/>
</dbReference>
<dbReference type="GO" id="GO:0016791">
    <property type="term" value="F:phosphatase activity"/>
    <property type="evidence" value="ECO:0007669"/>
    <property type="project" value="TreeGrafter"/>
</dbReference>
<evidence type="ECO:0000313" key="2">
    <source>
        <dbReference type="Proteomes" id="UP000799767"/>
    </source>
</evidence>
<dbReference type="OrthoDB" id="496981at2759"/>
<reference evidence="1" key="1">
    <citation type="journal article" date="2020" name="Stud. Mycol.">
        <title>101 Dothideomycetes genomes: a test case for predicting lifestyles and emergence of pathogens.</title>
        <authorList>
            <person name="Haridas S."/>
            <person name="Albert R."/>
            <person name="Binder M."/>
            <person name="Bloem J."/>
            <person name="Labutti K."/>
            <person name="Salamov A."/>
            <person name="Andreopoulos B."/>
            <person name="Baker S."/>
            <person name="Barry K."/>
            <person name="Bills G."/>
            <person name="Bluhm B."/>
            <person name="Cannon C."/>
            <person name="Castanera R."/>
            <person name="Culley D."/>
            <person name="Daum C."/>
            <person name="Ezra D."/>
            <person name="Gonzalez J."/>
            <person name="Henrissat B."/>
            <person name="Kuo A."/>
            <person name="Liang C."/>
            <person name="Lipzen A."/>
            <person name="Lutzoni F."/>
            <person name="Magnuson J."/>
            <person name="Mondo S."/>
            <person name="Nolan M."/>
            <person name="Ohm R."/>
            <person name="Pangilinan J."/>
            <person name="Park H.-J."/>
            <person name="Ramirez L."/>
            <person name="Alfaro M."/>
            <person name="Sun H."/>
            <person name="Tritt A."/>
            <person name="Yoshinaga Y."/>
            <person name="Zwiers L.-H."/>
            <person name="Turgeon B."/>
            <person name="Goodwin S."/>
            <person name="Spatafora J."/>
            <person name="Crous P."/>
            <person name="Grigoriev I."/>
        </authorList>
    </citation>
    <scope>NUCLEOTIDE SEQUENCE</scope>
    <source>
        <strain evidence="1">CBS 113389</strain>
    </source>
</reference>
<dbReference type="InterPro" id="IPR013078">
    <property type="entry name" value="His_Pase_superF_clade-1"/>
</dbReference>
<dbReference type="CDD" id="cd07067">
    <property type="entry name" value="HP_PGM_like"/>
    <property type="match status" value="1"/>
</dbReference>